<proteinExistence type="predicted"/>
<sequence length="116" mass="12515">MASREAGARGGSRLADRESSSKGVAPKKVLEMMKEATGASDEDICVMLQLCGGDANEATEKLLENPFERVKTKQEKRKEWPAGARAGAAAVAAVPLPMPPTGRPQLRSQRERDCYD</sequence>
<dbReference type="Pfam" id="PF06972">
    <property type="entry name" value="GIP1_N"/>
    <property type="match status" value="1"/>
</dbReference>
<dbReference type="KEGG" id="mng:MNEG_6082"/>
<dbReference type="InterPro" id="IPR009719">
    <property type="entry name" value="GIP1_N"/>
</dbReference>
<name>A0A0D2JS88_9CHLO</name>
<evidence type="ECO:0000313" key="4">
    <source>
        <dbReference type="Proteomes" id="UP000054498"/>
    </source>
</evidence>
<accession>A0A0D2JS88</accession>
<dbReference type="RefSeq" id="XP_013900902.1">
    <property type="nucleotide sequence ID" value="XM_014045448.1"/>
</dbReference>
<gene>
    <name evidence="3" type="ORF">MNEG_6082</name>
</gene>
<dbReference type="EMBL" id="KK101176">
    <property type="protein sequence ID" value="KIZ01883.1"/>
    <property type="molecule type" value="Genomic_DNA"/>
</dbReference>
<dbReference type="InterPro" id="IPR009060">
    <property type="entry name" value="UBA-like_sf"/>
</dbReference>
<reference evidence="3 4" key="1">
    <citation type="journal article" date="2013" name="BMC Genomics">
        <title>Reconstruction of the lipid metabolism for the microalga Monoraphidium neglectum from its genome sequence reveals characteristics suitable for biofuel production.</title>
        <authorList>
            <person name="Bogen C."/>
            <person name="Al-Dilaimi A."/>
            <person name="Albersmeier A."/>
            <person name="Wichmann J."/>
            <person name="Grundmann M."/>
            <person name="Rupp O."/>
            <person name="Lauersen K.J."/>
            <person name="Blifernez-Klassen O."/>
            <person name="Kalinowski J."/>
            <person name="Goesmann A."/>
            <person name="Mussgnug J.H."/>
            <person name="Kruse O."/>
        </authorList>
    </citation>
    <scope>NUCLEOTIDE SEQUENCE [LARGE SCALE GENOMIC DNA]</scope>
    <source>
        <strain evidence="3 4">SAG 48.87</strain>
    </source>
</reference>
<protein>
    <recommendedName>
        <fullName evidence="2">GBF-interacting protein 1 N-terminal domain-containing protein</fullName>
    </recommendedName>
</protein>
<feature type="region of interest" description="Disordered" evidence="1">
    <location>
        <begin position="91"/>
        <end position="116"/>
    </location>
</feature>
<dbReference type="GeneID" id="25738958"/>
<keyword evidence="4" id="KW-1185">Reference proteome</keyword>
<evidence type="ECO:0000256" key="1">
    <source>
        <dbReference type="SAM" id="MobiDB-lite"/>
    </source>
</evidence>
<feature type="region of interest" description="Disordered" evidence="1">
    <location>
        <begin position="1"/>
        <end position="28"/>
    </location>
</feature>
<evidence type="ECO:0000259" key="2">
    <source>
        <dbReference type="Pfam" id="PF06972"/>
    </source>
</evidence>
<organism evidence="3 4">
    <name type="scientific">Monoraphidium neglectum</name>
    <dbReference type="NCBI Taxonomy" id="145388"/>
    <lineage>
        <taxon>Eukaryota</taxon>
        <taxon>Viridiplantae</taxon>
        <taxon>Chlorophyta</taxon>
        <taxon>core chlorophytes</taxon>
        <taxon>Chlorophyceae</taxon>
        <taxon>CS clade</taxon>
        <taxon>Sphaeropleales</taxon>
        <taxon>Selenastraceae</taxon>
        <taxon>Monoraphidium</taxon>
    </lineage>
</organism>
<dbReference type="OrthoDB" id="548783at2759"/>
<dbReference type="AlphaFoldDB" id="A0A0D2JS88"/>
<dbReference type="SUPFAM" id="SSF46934">
    <property type="entry name" value="UBA-like"/>
    <property type="match status" value="1"/>
</dbReference>
<dbReference type="Proteomes" id="UP000054498">
    <property type="component" value="Unassembled WGS sequence"/>
</dbReference>
<feature type="domain" description="GBF-interacting protein 1 N-terminal" evidence="2">
    <location>
        <begin position="26"/>
        <end position="79"/>
    </location>
</feature>
<evidence type="ECO:0000313" key="3">
    <source>
        <dbReference type="EMBL" id="KIZ01883.1"/>
    </source>
</evidence>